<dbReference type="InterPro" id="IPR000014">
    <property type="entry name" value="PAS"/>
</dbReference>
<dbReference type="InterPro" id="IPR013655">
    <property type="entry name" value="PAS_fold_3"/>
</dbReference>
<name>A0A6M0K0E5_9GAMM</name>
<dbReference type="SUPFAM" id="SSF55785">
    <property type="entry name" value="PYP-like sensor domain (PAS domain)"/>
    <property type="match status" value="4"/>
</dbReference>
<feature type="domain" description="GGDEF" evidence="5">
    <location>
        <begin position="762"/>
        <end position="895"/>
    </location>
</feature>
<organism evidence="6 7">
    <name type="scientific">Thiorhodococcus minor</name>
    <dbReference type="NCBI Taxonomy" id="57489"/>
    <lineage>
        <taxon>Bacteria</taxon>
        <taxon>Pseudomonadati</taxon>
        <taxon>Pseudomonadota</taxon>
        <taxon>Gammaproteobacteria</taxon>
        <taxon>Chromatiales</taxon>
        <taxon>Chromatiaceae</taxon>
        <taxon>Thiorhodococcus</taxon>
    </lineage>
</organism>
<dbReference type="InterPro" id="IPR029787">
    <property type="entry name" value="Nucleotide_cyclase"/>
</dbReference>
<dbReference type="InterPro" id="IPR013767">
    <property type="entry name" value="PAS_fold"/>
</dbReference>
<evidence type="ECO:0000259" key="4">
    <source>
        <dbReference type="PROSITE" id="PS50883"/>
    </source>
</evidence>
<dbReference type="Gene3D" id="3.30.70.270">
    <property type="match status" value="1"/>
</dbReference>
<evidence type="ECO:0000313" key="7">
    <source>
        <dbReference type="Proteomes" id="UP000483379"/>
    </source>
</evidence>
<dbReference type="NCBIfam" id="TIGR00254">
    <property type="entry name" value="GGDEF"/>
    <property type="match status" value="1"/>
</dbReference>
<dbReference type="CDD" id="cd01948">
    <property type="entry name" value="EAL"/>
    <property type="match status" value="1"/>
</dbReference>
<dbReference type="SUPFAM" id="SSF55073">
    <property type="entry name" value="Nucleotide cyclase"/>
    <property type="match status" value="1"/>
</dbReference>
<dbReference type="PROSITE" id="PS50113">
    <property type="entry name" value="PAC"/>
    <property type="match status" value="3"/>
</dbReference>
<dbReference type="InterPro" id="IPR001633">
    <property type="entry name" value="EAL_dom"/>
</dbReference>
<dbReference type="InterPro" id="IPR035965">
    <property type="entry name" value="PAS-like_dom_sf"/>
</dbReference>
<dbReference type="InterPro" id="IPR052155">
    <property type="entry name" value="Biofilm_reg_signaling"/>
</dbReference>
<gene>
    <name evidence="6" type="ORF">G3446_13025</name>
</gene>
<dbReference type="SUPFAM" id="SSF141868">
    <property type="entry name" value="EAL domain-like"/>
    <property type="match status" value="1"/>
</dbReference>
<dbReference type="Pfam" id="PF13188">
    <property type="entry name" value="PAS_8"/>
    <property type="match status" value="1"/>
</dbReference>
<feature type="domain" description="EAL" evidence="4">
    <location>
        <begin position="904"/>
        <end position="1158"/>
    </location>
</feature>
<dbReference type="InterPro" id="IPR013656">
    <property type="entry name" value="PAS_4"/>
</dbReference>
<accession>A0A6M0K0E5</accession>
<evidence type="ECO:0000313" key="6">
    <source>
        <dbReference type="EMBL" id="NEV62801.1"/>
    </source>
</evidence>
<dbReference type="InterPro" id="IPR001610">
    <property type="entry name" value="PAC"/>
</dbReference>
<feature type="domain" description="PAC" evidence="3">
    <location>
        <begin position="557"/>
        <end position="608"/>
    </location>
</feature>
<protein>
    <submittedName>
        <fullName evidence="6">EAL domain-containing protein</fullName>
    </submittedName>
</protein>
<dbReference type="GO" id="GO:0006355">
    <property type="term" value="P:regulation of DNA-templated transcription"/>
    <property type="evidence" value="ECO:0007669"/>
    <property type="project" value="InterPro"/>
</dbReference>
<evidence type="ECO:0000259" key="3">
    <source>
        <dbReference type="PROSITE" id="PS50113"/>
    </source>
</evidence>
<dbReference type="PANTHER" id="PTHR44757:SF2">
    <property type="entry name" value="BIOFILM ARCHITECTURE MAINTENANCE PROTEIN MBAA"/>
    <property type="match status" value="1"/>
</dbReference>
<dbReference type="PROSITE" id="PS50883">
    <property type="entry name" value="EAL"/>
    <property type="match status" value="1"/>
</dbReference>
<evidence type="ECO:0000256" key="1">
    <source>
        <dbReference type="ARBA" id="ARBA00001946"/>
    </source>
</evidence>
<dbReference type="SMART" id="SM00052">
    <property type="entry name" value="EAL"/>
    <property type="match status" value="1"/>
</dbReference>
<dbReference type="SMART" id="SM00086">
    <property type="entry name" value="PAC"/>
    <property type="match status" value="3"/>
</dbReference>
<dbReference type="SMART" id="SM00267">
    <property type="entry name" value="GGDEF"/>
    <property type="match status" value="1"/>
</dbReference>
<dbReference type="InterPro" id="IPR035919">
    <property type="entry name" value="EAL_sf"/>
</dbReference>
<dbReference type="Pfam" id="PF00563">
    <property type="entry name" value="EAL"/>
    <property type="match status" value="1"/>
</dbReference>
<dbReference type="GO" id="GO:0003824">
    <property type="term" value="F:catalytic activity"/>
    <property type="evidence" value="ECO:0007669"/>
    <property type="project" value="UniProtKB-ARBA"/>
</dbReference>
<dbReference type="CDD" id="cd01949">
    <property type="entry name" value="GGDEF"/>
    <property type="match status" value="1"/>
</dbReference>
<dbReference type="Gene3D" id="3.20.20.450">
    <property type="entry name" value="EAL domain"/>
    <property type="match status" value="1"/>
</dbReference>
<feature type="domain" description="PAC" evidence="3">
    <location>
        <begin position="430"/>
        <end position="482"/>
    </location>
</feature>
<dbReference type="Proteomes" id="UP000483379">
    <property type="component" value="Unassembled WGS sequence"/>
</dbReference>
<dbReference type="PANTHER" id="PTHR44757">
    <property type="entry name" value="DIGUANYLATE CYCLASE DGCP"/>
    <property type="match status" value="1"/>
</dbReference>
<dbReference type="PROSITE" id="PS50887">
    <property type="entry name" value="GGDEF"/>
    <property type="match status" value="1"/>
</dbReference>
<feature type="domain" description="PAC" evidence="3">
    <location>
        <begin position="678"/>
        <end position="730"/>
    </location>
</feature>
<dbReference type="Pfam" id="PF08447">
    <property type="entry name" value="PAS_3"/>
    <property type="match status" value="1"/>
</dbReference>
<feature type="domain" description="PAS" evidence="2">
    <location>
        <begin position="605"/>
        <end position="651"/>
    </location>
</feature>
<dbReference type="Pfam" id="PF00990">
    <property type="entry name" value="GGDEF"/>
    <property type="match status" value="1"/>
</dbReference>
<dbReference type="SMART" id="SM00091">
    <property type="entry name" value="PAS"/>
    <property type="match status" value="4"/>
</dbReference>
<dbReference type="FunFam" id="3.30.70.270:FF:000001">
    <property type="entry name" value="Diguanylate cyclase domain protein"/>
    <property type="match status" value="1"/>
</dbReference>
<evidence type="ECO:0000259" key="2">
    <source>
        <dbReference type="PROSITE" id="PS50112"/>
    </source>
</evidence>
<sequence length="1160" mass="129267">MTGTNRPGDEGLEADALLDGLAELSERELRERALSALRQRRFDLADKLIARGDLGPAAMVESLRIYQAELEIQNEELLDSQRHVQEGLARFTAFFNTLPIPELVIDRQGLIKEANLAAQALFRLPRAHFRQHFLARLIDGQDVARVVGCWGALGDQASLVLNEVRFRGDGEVGFVGDLHIAQLPVGGEAPPDLVCAVVDRTEVVRQRQSLLRTGEQLRRSEADLRERLKEFATLHDVLILTSQTDTPVKQVLQRAAQSLPGGMRHPELAEARIRLPEVTAVTTGFSETEWRYVVPIPLAGTQVGDVTLSYRSLPDEDRDPFFLEEERRLVESVAAHLSVYLTRVHDQGRLRESRERYRVLAEFSSDWEYWLGTDGRYLYVSPACGRISGHPADDFMADAELFARLVAAEDRPLWEAHLESLQRDPSADLETLELRMRTRDGSERWIEHVCNPVLSEDGRFLGRRGVNRDITERKGFEQAIQRSEDFLKTTGRLAKVAGWEYDPATESLRWTQGALTLFGAACAASAGVTALTGLFHPEDAEILRGAIEQAVATGTPFALKARLLGEGAEPTWVQMTCEPFMADDGVIKLLGAVQDITARVEAEKSLRQAARVLESTAEGVIVTDDRGRILAVNPAFTEITGYAEAEVLGRTPKVLRSGRHDVAFYAEISASLARTGRWRGEISLRRKDGHVFPSLLAISAVPHAPGESTHYVGVFSDISQLKQSEERLEHLAHHDALTGLPNRSLFQQRLESCLQRAKRYDRQFALLFVDLDRFKEVNDTLGHAVGDALLLEVAKILAGQVREVDTIARLGGDEFVILLEDIPAPRFAATFADRLMDLFAQPFQVQDSELFITASMGISIYPEDGVDRDTLVRHADVAMYQRKNAGRNGFSFFEKTMSEGAMERLRLVHDLRFAIQRGELALQYQPQLGLDDGRLYGAEALCRWMHPQLGQIPPKVFIPLAEEIGFMDALGFWVLEQGCRQLDAWDRAGFRLPRLAINLSVRELQRPGLVARVESILEATGLEPARLELELAESRIMLRAEESIEVLRALRGLGVTLAIDDFGIGYSSLAYLRRLPLNRLKIDGSFVDRLTQDPNDDAITRAIIAMALNLGLDVLAEGVETAAQVDFLLAEGCRHGQGYLYSRPVDAEAFASDWSAGSHR</sequence>
<dbReference type="InterPro" id="IPR043128">
    <property type="entry name" value="Rev_trsase/Diguanyl_cyclase"/>
</dbReference>
<dbReference type="PROSITE" id="PS50112">
    <property type="entry name" value="PAS"/>
    <property type="match status" value="1"/>
</dbReference>
<dbReference type="EMBL" id="JAAIJQ010000035">
    <property type="protein sequence ID" value="NEV62801.1"/>
    <property type="molecule type" value="Genomic_DNA"/>
</dbReference>
<reference evidence="6 7" key="1">
    <citation type="submission" date="2020-02" db="EMBL/GenBank/DDBJ databases">
        <title>Genome sequences of Thiorhodococcus mannitoliphagus and Thiorhodococcus minor, purple sulfur photosynthetic bacteria in the gammaproteobacterial family, Chromatiaceae.</title>
        <authorList>
            <person name="Aviles F.A."/>
            <person name="Meyer T.E."/>
            <person name="Kyndt J.A."/>
        </authorList>
    </citation>
    <scope>NUCLEOTIDE SEQUENCE [LARGE SCALE GENOMIC DNA]</scope>
    <source>
        <strain evidence="6 7">DSM 11518</strain>
    </source>
</reference>
<dbReference type="NCBIfam" id="TIGR00229">
    <property type="entry name" value="sensory_box"/>
    <property type="match status" value="3"/>
</dbReference>
<dbReference type="InterPro" id="IPR000700">
    <property type="entry name" value="PAS-assoc_C"/>
</dbReference>
<comment type="caution">
    <text evidence="6">The sequence shown here is derived from an EMBL/GenBank/DDBJ whole genome shotgun (WGS) entry which is preliminary data.</text>
</comment>
<comment type="cofactor">
    <cofactor evidence="1">
        <name>Mg(2+)</name>
        <dbReference type="ChEBI" id="CHEBI:18420"/>
    </cofactor>
</comment>
<keyword evidence="7" id="KW-1185">Reference proteome</keyword>
<dbReference type="Gene3D" id="3.30.450.20">
    <property type="entry name" value="PAS domain"/>
    <property type="match status" value="3"/>
</dbReference>
<proteinExistence type="predicted"/>
<dbReference type="Pfam" id="PF08448">
    <property type="entry name" value="PAS_4"/>
    <property type="match status" value="1"/>
</dbReference>
<dbReference type="RefSeq" id="WP_164453268.1">
    <property type="nucleotide sequence ID" value="NZ_JAAIJQ010000035.1"/>
</dbReference>
<dbReference type="InterPro" id="IPR000160">
    <property type="entry name" value="GGDEF_dom"/>
</dbReference>
<dbReference type="Pfam" id="PF00989">
    <property type="entry name" value="PAS"/>
    <property type="match status" value="1"/>
</dbReference>
<dbReference type="AlphaFoldDB" id="A0A6M0K0E5"/>
<dbReference type="CDD" id="cd00130">
    <property type="entry name" value="PAS"/>
    <property type="match status" value="4"/>
</dbReference>
<evidence type="ECO:0000259" key="5">
    <source>
        <dbReference type="PROSITE" id="PS50887"/>
    </source>
</evidence>